<evidence type="ECO:0000313" key="1">
    <source>
        <dbReference type="EMBL" id="KGN56106.1"/>
    </source>
</evidence>
<evidence type="ECO:0000313" key="2">
    <source>
        <dbReference type="Proteomes" id="UP000029981"/>
    </source>
</evidence>
<keyword evidence="2" id="KW-1185">Reference proteome</keyword>
<name>A0A0A0L7L3_CUCSA</name>
<reference evidence="1 2" key="1">
    <citation type="journal article" date="2009" name="Nat. Genet.">
        <title>The genome of the cucumber, Cucumis sativus L.</title>
        <authorList>
            <person name="Huang S."/>
            <person name="Li R."/>
            <person name="Zhang Z."/>
            <person name="Li L."/>
            <person name="Gu X."/>
            <person name="Fan W."/>
            <person name="Lucas W.J."/>
            <person name="Wang X."/>
            <person name="Xie B."/>
            <person name="Ni P."/>
            <person name="Ren Y."/>
            <person name="Zhu H."/>
            <person name="Li J."/>
            <person name="Lin K."/>
            <person name="Jin W."/>
            <person name="Fei Z."/>
            <person name="Li G."/>
            <person name="Staub J."/>
            <person name="Kilian A."/>
            <person name="van der Vossen E.A."/>
            <person name="Wu Y."/>
            <person name="Guo J."/>
            <person name="He J."/>
            <person name="Jia Z."/>
            <person name="Ren Y."/>
            <person name="Tian G."/>
            <person name="Lu Y."/>
            <person name="Ruan J."/>
            <person name="Qian W."/>
            <person name="Wang M."/>
            <person name="Huang Q."/>
            <person name="Li B."/>
            <person name="Xuan Z."/>
            <person name="Cao J."/>
            <person name="Asan"/>
            <person name="Wu Z."/>
            <person name="Zhang J."/>
            <person name="Cai Q."/>
            <person name="Bai Y."/>
            <person name="Zhao B."/>
            <person name="Han Y."/>
            <person name="Li Y."/>
            <person name="Li X."/>
            <person name="Wang S."/>
            <person name="Shi Q."/>
            <person name="Liu S."/>
            <person name="Cho W.K."/>
            <person name="Kim J.Y."/>
            <person name="Xu Y."/>
            <person name="Heller-Uszynska K."/>
            <person name="Miao H."/>
            <person name="Cheng Z."/>
            <person name="Zhang S."/>
            <person name="Wu J."/>
            <person name="Yang Y."/>
            <person name="Kang H."/>
            <person name="Li M."/>
            <person name="Liang H."/>
            <person name="Ren X."/>
            <person name="Shi Z."/>
            <person name="Wen M."/>
            <person name="Jian M."/>
            <person name="Yang H."/>
            <person name="Zhang G."/>
            <person name="Yang Z."/>
            <person name="Chen R."/>
            <person name="Liu S."/>
            <person name="Li J."/>
            <person name="Ma L."/>
            <person name="Liu H."/>
            <person name="Zhou Y."/>
            <person name="Zhao J."/>
            <person name="Fang X."/>
            <person name="Li G."/>
            <person name="Fang L."/>
            <person name="Li Y."/>
            <person name="Liu D."/>
            <person name="Zheng H."/>
            <person name="Zhang Y."/>
            <person name="Qin N."/>
            <person name="Li Z."/>
            <person name="Yang G."/>
            <person name="Yang S."/>
            <person name="Bolund L."/>
            <person name="Kristiansen K."/>
            <person name="Zheng H."/>
            <person name="Li S."/>
            <person name="Zhang X."/>
            <person name="Yang H."/>
            <person name="Wang J."/>
            <person name="Sun R."/>
            <person name="Zhang B."/>
            <person name="Jiang S."/>
            <person name="Wang J."/>
            <person name="Du Y."/>
            <person name="Li S."/>
        </authorList>
    </citation>
    <scope>NUCLEOTIDE SEQUENCE [LARGE SCALE GENOMIC DNA]</scope>
    <source>
        <strain evidence="2">cv. 9930</strain>
    </source>
</reference>
<dbReference type="Gramene" id="KGN56106">
    <property type="protein sequence ID" value="KGN56106"/>
    <property type="gene ID" value="Csa_3G073970"/>
</dbReference>
<reference evidence="1 2" key="3">
    <citation type="journal article" date="2010" name="BMC Genomics">
        <title>Transcriptome sequencing and comparative analysis of cucumber flowers with different sex types.</title>
        <authorList>
            <person name="Guo S."/>
            <person name="Zheng Y."/>
            <person name="Joung J.G."/>
            <person name="Liu S."/>
            <person name="Zhang Z."/>
            <person name="Crasta O.R."/>
            <person name="Sobral B.W."/>
            <person name="Xu Y."/>
            <person name="Huang S."/>
            <person name="Fei Z."/>
        </authorList>
    </citation>
    <scope>NUCLEOTIDE SEQUENCE [LARGE SCALE GENOMIC DNA]</scope>
    <source>
        <strain evidence="2">cv. 9930</strain>
    </source>
</reference>
<gene>
    <name evidence="1" type="ORF">Csa_3G073970</name>
</gene>
<accession>A0A0A0L7L3</accession>
<sequence>MILSDLPKKPLNLAGRSPKKFELAELGLKTIWLVKGAMKVVRSGVRETSQIRGSTEKECSASIYVVDYWSQWQRIVVVDVGSKSRRRKAE</sequence>
<dbReference type="EMBL" id="CM002924">
    <property type="protein sequence ID" value="KGN56106.1"/>
    <property type="molecule type" value="Genomic_DNA"/>
</dbReference>
<reference evidence="1 2" key="4">
    <citation type="journal article" date="2011" name="BMC Genomics">
        <title>RNA-Seq improves annotation of protein-coding genes in the cucumber genome.</title>
        <authorList>
            <person name="Li Z."/>
            <person name="Zhang Z."/>
            <person name="Yan P."/>
            <person name="Huang S."/>
            <person name="Fei Z."/>
            <person name="Lin K."/>
        </authorList>
    </citation>
    <scope>NUCLEOTIDE SEQUENCE [LARGE SCALE GENOMIC DNA]</scope>
    <source>
        <strain evidence="2">cv. 9930</strain>
    </source>
</reference>
<protein>
    <submittedName>
        <fullName evidence="1">Uncharacterized protein</fullName>
    </submittedName>
</protein>
<dbReference type="AlphaFoldDB" id="A0A0A0L7L3"/>
<proteinExistence type="predicted"/>
<organism evidence="1 2">
    <name type="scientific">Cucumis sativus</name>
    <name type="common">Cucumber</name>
    <dbReference type="NCBI Taxonomy" id="3659"/>
    <lineage>
        <taxon>Eukaryota</taxon>
        <taxon>Viridiplantae</taxon>
        <taxon>Streptophyta</taxon>
        <taxon>Embryophyta</taxon>
        <taxon>Tracheophyta</taxon>
        <taxon>Spermatophyta</taxon>
        <taxon>Magnoliopsida</taxon>
        <taxon>eudicotyledons</taxon>
        <taxon>Gunneridae</taxon>
        <taxon>Pentapetalae</taxon>
        <taxon>rosids</taxon>
        <taxon>fabids</taxon>
        <taxon>Cucurbitales</taxon>
        <taxon>Cucurbitaceae</taxon>
        <taxon>Benincaseae</taxon>
        <taxon>Cucumis</taxon>
    </lineage>
</organism>
<dbReference type="Proteomes" id="UP000029981">
    <property type="component" value="Chromosome 3"/>
</dbReference>
<reference evidence="1 2" key="2">
    <citation type="journal article" date="2009" name="PLoS ONE">
        <title>An integrated genetic and cytogenetic map of the cucumber genome.</title>
        <authorList>
            <person name="Ren Y."/>
            <person name="Zhang Z."/>
            <person name="Liu J."/>
            <person name="Staub J.E."/>
            <person name="Han Y."/>
            <person name="Cheng Z."/>
            <person name="Li X."/>
            <person name="Lu J."/>
            <person name="Miao H."/>
            <person name="Kang H."/>
            <person name="Xie B."/>
            <person name="Gu X."/>
            <person name="Wang X."/>
            <person name="Du Y."/>
            <person name="Jin W."/>
            <person name="Huang S."/>
        </authorList>
    </citation>
    <scope>NUCLEOTIDE SEQUENCE [LARGE SCALE GENOMIC DNA]</scope>
    <source>
        <strain evidence="2">cv. 9930</strain>
    </source>
</reference>